<proteinExistence type="predicted"/>
<evidence type="ECO:0000256" key="1">
    <source>
        <dbReference type="PIRSR" id="PIRSR613078-1"/>
    </source>
</evidence>
<dbReference type="PANTHER" id="PTHR48100:SF1">
    <property type="entry name" value="HISTIDINE PHOSPHATASE FAMILY PROTEIN-RELATED"/>
    <property type="match status" value="1"/>
</dbReference>
<dbReference type="Pfam" id="PF00300">
    <property type="entry name" value="His_Phos_1"/>
    <property type="match status" value="1"/>
</dbReference>
<sequence>MRLIWIRHGETELNREGRYCGHLDVPLNENGRRQAASVAERLAAHPIRHVYVSDLLRSRQTAEPLLTRLAEARVEPTPLLRELSFGDWEGWTYEEIRARFPTALHRWLSDPVRVPPPAGETLGQMEERLGRWLEEVLHRHREGGEWVAAVSHGGPIRWFFSRHIKGDPDAFWERRLPHGVLLSAEWNGTTWREVPLRAEEREGGNS</sequence>
<dbReference type="RefSeq" id="WP_108021873.1">
    <property type="nucleotide sequence ID" value="NZ_QBKR01000003.1"/>
</dbReference>
<dbReference type="InterPro" id="IPR013078">
    <property type="entry name" value="His_Pase_superF_clade-1"/>
</dbReference>
<dbReference type="InterPro" id="IPR050275">
    <property type="entry name" value="PGM_Phosphatase"/>
</dbReference>
<dbReference type="SMART" id="SM00855">
    <property type="entry name" value="PGAM"/>
    <property type="match status" value="1"/>
</dbReference>
<feature type="active site" description="Proton donor/acceptor" evidence="1">
    <location>
        <position position="82"/>
    </location>
</feature>
<name>A0A2T6C7L4_9BACL</name>
<protein>
    <submittedName>
        <fullName evidence="3">Alpha-ribazole phosphatase</fullName>
    </submittedName>
</protein>
<gene>
    <name evidence="3" type="ORF">C8P63_10391</name>
</gene>
<organism evidence="3 4">
    <name type="scientific">Melghirimyces profundicolus</name>
    <dbReference type="NCBI Taxonomy" id="1242148"/>
    <lineage>
        <taxon>Bacteria</taxon>
        <taxon>Bacillati</taxon>
        <taxon>Bacillota</taxon>
        <taxon>Bacilli</taxon>
        <taxon>Bacillales</taxon>
        <taxon>Thermoactinomycetaceae</taxon>
        <taxon>Melghirimyces</taxon>
    </lineage>
</organism>
<keyword evidence="4" id="KW-1185">Reference proteome</keyword>
<evidence type="ECO:0000313" key="4">
    <source>
        <dbReference type="Proteomes" id="UP000244240"/>
    </source>
</evidence>
<dbReference type="GO" id="GO:0016791">
    <property type="term" value="F:phosphatase activity"/>
    <property type="evidence" value="ECO:0007669"/>
    <property type="project" value="TreeGrafter"/>
</dbReference>
<dbReference type="CDD" id="cd07067">
    <property type="entry name" value="HP_PGM_like"/>
    <property type="match status" value="1"/>
</dbReference>
<dbReference type="PANTHER" id="PTHR48100">
    <property type="entry name" value="BROAD-SPECIFICITY PHOSPHATASE YOR283W-RELATED"/>
    <property type="match status" value="1"/>
</dbReference>
<dbReference type="GO" id="GO:0005737">
    <property type="term" value="C:cytoplasm"/>
    <property type="evidence" value="ECO:0007669"/>
    <property type="project" value="TreeGrafter"/>
</dbReference>
<dbReference type="Gene3D" id="3.40.50.1240">
    <property type="entry name" value="Phosphoglycerate mutase-like"/>
    <property type="match status" value="1"/>
</dbReference>
<comment type="caution">
    <text evidence="3">The sequence shown here is derived from an EMBL/GenBank/DDBJ whole genome shotgun (WGS) entry which is preliminary data.</text>
</comment>
<feature type="active site" description="Tele-phosphohistidine intermediate" evidence="1">
    <location>
        <position position="8"/>
    </location>
</feature>
<feature type="binding site" evidence="2">
    <location>
        <position position="57"/>
    </location>
    <ligand>
        <name>substrate</name>
    </ligand>
</feature>
<feature type="binding site" evidence="2">
    <location>
        <begin position="7"/>
        <end position="14"/>
    </location>
    <ligand>
        <name>substrate</name>
    </ligand>
</feature>
<dbReference type="Proteomes" id="UP000244240">
    <property type="component" value="Unassembled WGS sequence"/>
</dbReference>
<dbReference type="AlphaFoldDB" id="A0A2T6C7L4"/>
<dbReference type="OrthoDB" id="9783269at2"/>
<dbReference type="InterPro" id="IPR029033">
    <property type="entry name" value="His_PPase_superfam"/>
</dbReference>
<dbReference type="SUPFAM" id="SSF53254">
    <property type="entry name" value="Phosphoglycerate mutase-like"/>
    <property type="match status" value="1"/>
</dbReference>
<evidence type="ECO:0000256" key="2">
    <source>
        <dbReference type="PIRSR" id="PIRSR613078-2"/>
    </source>
</evidence>
<accession>A0A2T6C7L4</accession>
<evidence type="ECO:0000313" key="3">
    <source>
        <dbReference type="EMBL" id="PTX64307.1"/>
    </source>
</evidence>
<reference evidence="3 4" key="1">
    <citation type="submission" date="2018-04" db="EMBL/GenBank/DDBJ databases">
        <title>Genomic Encyclopedia of Archaeal and Bacterial Type Strains, Phase II (KMG-II): from individual species to whole genera.</title>
        <authorList>
            <person name="Goeker M."/>
        </authorList>
    </citation>
    <scope>NUCLEOTIDE SEQUENCE [LARGE SCALE GENOMIC DNA]</scope>
    <source>
        <strain evidence="3 4">DSM 45787</strain>
    </source>
</reference>
<dbReference type="EMBL" id="QBKR01000003">
    <property type="protein sequence ID" value="PTX64307.1"/>
    <property type="molecule type" value="Genomic_DNA"/>
</dbReference>